<keyword evidence="3" id="KW-0648">Protein biosynthesis</keyword>
<dbReference type="Pfam" id="PF00736">
    <property type="entry name" value="EF1_GNE"/>
    <property type="match status" value="1"/>
</dbReference>
<dbReference type="EMBL" id="CAJOBE010002193">
    <property type="protein sequence ID" value="CAF3805523.1"/>
    <property type="molecule type" value="Genomic_DNA"/>
</dbReference>
<feature type="domain" description="Translation elongation factor EF1B beta/delta subunit guanine nucleotide exchange" evidence="5">
    <location>
        <begin position="217"/>
        <end position="303"/>
    </location>
</feature>
<dbReference type="Gene3D" id="3.30.70.60">
    <property type="match status" value="1"/>
</dbReference>
<sequence length="303" mass="34483">MKNPRDIVDTLANHFEQHFAEPTPDMNNVVQQKYISIYNKIALLPNIPLDPIPINESHFLFHSSSEKKMGFGDLQSADGLRLLNTFLADKSYIEGYRPTQGDVVVFEAVKKTPSNEFENALRWYNHIGSFSDAEKKKFQGERQSIDNYGRKPGQDRQEKHEFKSLSVNPAEKAKAAAADDDDVDLFGDENEEESEQTKQRLAAYAEKKAKKPAIVAKSTIVLDVKPWDDETNMEELERNVRSIELDGLLWGASRLVPLAYTIKKLQITCVVEDDKVGTDILEERIMEFEDQVQSVDIASFQKI</sequence>
<dbReference type="InterPro" id="IPR036219">
    <property type="entry name" value="eEF-1beta-like_sf"/>
</dbReference>
<dbReference type="SUPFAM" id="SSF47616">
    <property type="entry name" value="GST C-terminal domain-like"/>
    <property type="match status" value="1"/>
</dbReference>
<evidence type="ECO:0000313" key="6">
    <source>
        <dbReference type="EMBL" id="CAF1366245.1"/>
    </source>
</evidence>
<dbReference type="InterPro" id="IPR049720">
    <property type="entry name" value="EF1B_bsu/dsu"/>
</dbReference>
<dbReference type="GO" id="GO:0005853">
    <property type="term" value="C:eukaryotic translation elongation factor 1 complex"/>
    <property type="evidence" value="ECO:0007669"/>
    <property type="project" value="InterPro"/>
</dbReference>
<organism evidence="7 8">
    <name type="scientific">Rotaria sordida</name>
    <dbReference type="NCBI Taxonomy" id="392033"/>
    <lineage>
        <taxon>Eukaryota</taxon>
        <taxon>Metazoa</taxon>
        <taxon>Spiralia</taxon>
        <taxon>Gnathifera</taxon>
        <taxon>Rotifera</taxon>
        <taxon>Eurotatoria</taxon>
        <taxon>Bdelloidea</taxon>
        <taxon>Philodinida</taxon>
        <taxon>Philodinidae</taxon>
        <taxon>Rotaria</taxon>
    </lineage>
</organism>
<dbReference type="GO" id="GO:0005085">
    <property type="term" value="F:guanyl-nucleotide exchange factor activity"/>
    <property type="evidence" value="ECO:0007669"/>
    <property type="project" value="TreeGrafter"/>
</dbReference>
<dbReference type="Proteomes" id="UP000663889">
    <property type="component" value="Unassembled WGS sequence"/>
</dbReference>
<dbReference type="CDD" id="cd00292">
    <property type="entry name" value="EF1B"/>
    <property type="match status" value="1"/>
</dbReference>
<evidence type="ECO:0000256" key="2">
    <source>
        <dbReference type="ARBA" id="ARBA00022768"/>
    </source>
</evidence>
<comment type="caution">
    <text evidence="7">The sequence shown here is derived from an EMBL/GenBank/DDBJ whole genome shotgun (WGS) entry which is preliminary data.</text>
</comment>
<evidence type="ECO:0000313" key="8">
    <source>
        <dbReference type="Proteomes" id="UP000663874"/>
    </source>
</evidence>
<dbReference type="Gene3D" id="1.20.1050.130">
    <property type="match status" value="1"/>
</dbReference>
<dbReference type="AlphaFoldDB" id="A0A819C1R4"/>
<dbReference type="InterPro" id="IPR014038">
    <property type="entry name" value="EF1B_bsu/dsu_GNE"/>
</dbReference>
<dbReference type="GO" id="GO:0005829">
    <property type="term" value="C:cytosol"/>
    <property type="evidence" value="ECO:0007669"/>
    <property type="project" value="TreeGrafter"/>
</dbReference>
<keyword evidence="2" id="KW-0251">Elongation factor</keyword>
<evidence type="ECO:0000256" key="1">
    <source>
        <dbReference type="ARBA" id="ARBA00007411"/>
    </source>
</evidence>
<dbReference type="Proteomes" id="UP000663874">
    <property type="component" value="Unassembled WGS sequence"/>
</dbReference>
<name>A0A819C1R4_9BILA</name>
<comment type="similarity">
    <text evidence="1">Belongs to the EF-1-beta/EF-1-delta family.</text>
</comment>
<feature type="region of interest" description="Disordered" evidence="4">
    <location>
        <begin position="145"/>
        <end position="181"/>
    </location>
</feature>
<feature type="compositionally biased region" description="Basic and acidic residues" evidence="4">
    <location>
        <begin position="145"/>
        <end position="163"/>
    </location>
</feature>
<dbReference type="SMART" id="SM00888">
    <property type="entry name" value="EF1_GNE"/>
    <property type="match status" value="1"/>
</dbReference>
<proteinExistence type="inferred from homology"/>
<dbReference type="PROSITE" id="PS00824">
    <property type="entry name" value="EF1BD_1"/>
    <property type="match status" value="1"/>
</dbReference>
<dbReference type="PANTHER" id="PTHR11595">
    <property type="entry name" value="EF-HAND AND COILED-COIL DOMAIN-CONTAINING FAMILY MEMBER"/>
    <property type="match status" value="1"/>
</dbReference>
<accession>A0A819C1R4</accession>
<dbReference type="EMBL" id="CAJNOU010003032">
    <property type="protein sequence ID" value="CAF1366245.1"/>
    <property type="molecule type" value="Genomic_DNA"/>
</dbReference>
<dbReference type="SUPFAM" id="SSF54984">
    <property type="entry name" value="eEF-1beta-like"/>
    <property type="match status" value="1"/>
</dbReference>
<reference evidence="7" key="1">
    <citation type="submission" date="2021-02" db="EMBL/GenBank/DDBJ databases">
        <authorList>
            <person name="Nowell W R."/>
        </authorList>
    </citation>
    <scope>NUCLEOTIDE SEQUENCE</scope>
</reference>
<dbReference type="InterPro" id="IPR001326">
    <property type="entry name" value="Transl_elong_EF1B_B/D_CS"/>
</dbReference>
<evidence type="ECO:0000313" key="7">
    <source>
        <dbReference type="EMBL" id="CAF3805523.1"/>
    </source>
</evidence>
<protein>
    <recommendedName>
        <fullName evidence="5">Translation elongation factor EF1B beta/delta subunit guanine nucleotide exchange domain-containing protein</fullName>
    </recommendedName>
</protein>
<gene>
    <name evidence="7" type="ORF">FNK824_LOCUS15257</name>
    <name evidence="6" type="ORF">SEV965_LOCUS29646</name>
</gene>
<dbReference type="GO" id="GO:0003746">
    <property type="term" value="F:translation elongation factor activity"/>
    <property type="evidence" value="ECO:0007669"/>
    <property type="project" value="UniProtKB-KW"/>
</dbReference>
<evidence type="ECO:0000256" key="4">
    <source>
        <dbReference type="SAM" id="MobiDB-lite"/>
    </source>
</evidence>
<dbReference type="PANTHER" id="PTHR11595:SF21">
    <property type="entry name" value="ELONGATION FACTOR 1-BETA"/>
    <property type="match status" value="1"/>
</dbReference>
<dbReference type="InterPro" id="IPR014717">
    <property type="entry name" value="Transl_elong_EF1B/ribsomal_bS6"/>
</dbReference>
<evidence type="ECO:0000259" key="5">
    <source>
        <dbReference type="SMART" id="SM00888"/>
    </source>
</evidence>
<evidence type="ECO:0000256" key="3">
    <source>
        <dbReference type="ARBA" id="ARBA00022917"/>
    </source>
</evidence>
<dbReference type="InterPro" id="IPR036282">
    <property type="entry name" value="Glutathione-S-Trfase_C_sf"/>
</dbReference>
<dbReference type="FunFam" id="3.30.70.60:FF:000001">
    <property type="entry name" value="Elongation factor 1-beta 1 like"/>
    <property type="match status" value="1"/>
</dbReference>